<dbReference type="HOGENOM" id="CLU_033806_0_0_10"/>
<dbReference type="STRING" id="714943.Mucpa_2922"/>
<dbReference type="Pfam" id="PF00578">
    <property type="entry name" value="AhpC-TSA"/>
    <property type="match status" value="1"/>
</dbReference>
<feature type="domain" description="Thioredoxin" evidence="1">
    <location>
        <begin position="22"/>
        <end position="170"/>
    </location>
</feature>
<organism evidence="2 3">
    <name type="scientific">Mucilaginibacter paludis DSM 18603</name>
    <dbReference type="NCBI Taxonomy" id="714943"/>
    <lineage>
        <taxon>Bacteria</taxon>
        <taxon>Pseudomonadati</taxon>
        <taxon>Bacteroidota</taxon>
        <taxon>Sphingobacteriia</taxon>
        <taxon>Sphingobacteriales</taxon>
        <taxon>Sphingobacteriaceae</taxon>
        <taxon>Mucilaginibacter</taxon>
    </lineage>
</organism>
<proteinExistence type="predicted"/>
<dbReference type="SUPFAM" id="SSF52833">
    <property type="entry name" value="Thioredoxin-like"/>
    <property type="match status" value="1"/>
</dbReference>
<protein>
    <submittedName>
        <fullName evidence="2">Redoxin domain protein</fullName>
    </submittedName>
</protein>
<evidence type="ECO:0000259" key="1">
    <source>
        <dbReference type="PROSITE" id="PS51352"/>
    </source>
</evidence>
<accession>H1YBV2</accession>
<dbReference type="AlphaFoldDB" id="H1YBV2"/>
<dbReference type="Proteomes" id="UP000002774">
    <property type="component" value="Chromosome"/>
</dbReference>
<dbReference type="eggNOG" id="COG0526">
    <property type="taxonomic scope" value="Bacteria"/>
</dbReference>
<dbReference type="GO" id="GO:0016209">
    <property type="term" value="F:antioxidant activity"/>
    <property type="evidence" value="ECO:0007669"/>
    <property type="project" value="InterPro"/>
</dbReference>
<keyword evidence="3" id="KW-1185">Reference proteome</keyword>
<dbReference type="EMBL" id="CM001403">
    <property type="protein sequence ID" value="EHQ27030.1"/>
    <property type="molecule type" value="Genomic_DNA"/>
</dbReference>
<gene>
    <name evidence="2" type="ORF">Mucpa_2922</name>
</gene>
<dbReference type="InterPro" id="IPR000866">
    <property type="entry name" value="AhpC/TSA"/>
</dbReference>
<dbReference type="CDD" id="cd02966">
    <property type="entry name" value="TlpA_like_family"/>
    <property type="match status" value="1"/>
</dbReference>
<dbReference type="GO" id="GO:0016491">
    <property type="term" value="F:oxidoreductase activity"/>
    <property type="evidence" value="ECO:0007669"/>
    <property type="project" value="InterPro"/>
</dbReference>
<dbReference type="InterPro" id="IPR036249">
    <property type="entry name" value="Thioredoxin-like_sf"/>
</dbReference>
<dbReference type="Gene3D" id="3.40.30.10">
    <property type="entry name" value="Glutaredoxin"/>
    <property type="match status" value="1"/>
</dbReference>
<dbReference type="InterPro" id="IPR050553">
    <property type="entry name" value="Thioredoxin_ResA/DsbE_sf"/>
</dbReference>
<reference evidence="2" key="1">
    <citation type="submission" date="2011-09" db="EMBL/GenBank/DDBJ databases">
        <title>The permanent draft genome of Mucilaginibacter paludis DSM 18603.</title>
        <authorList>
            <consortium name="US DOE Joint Genome Institute (JGI-PGF)"/>
            <person name="Lucas S."/>
            <person name="Han J."/>
            <person name="Lapidus A."/>
            <person name="Bruce D."/>
            <person name="Goodwin L."/>
            <person name="Pitluck S."/>
            <person name="Peters L."/>
            <person name="Kyrpides N."/>
            <person name="Mavromatis K."/>
            <person name="Ivanova N."/>
            <person name="Mikhailova N."/>
            <person name="Held B."/>
            <person name="Detter J.C."/>
            <person name="Tapia R."/>
            <person name="Han C."/>
            <person name="Land M."/>
            <person name="Hauser L."/>
            <person name="Markowitz V."/>
            <person name="Cheng J.-F."/>
            <person name="Hugenholtz P."/>
            <person name="Woyke T."/>
            <person name="Wu D."/>
            <person name="Tindall B."/>
            <person name="Brambilla E."/>
            <person name="Klenk H.-P."/>
            <person name="Eisen J.A."/>
        </authorList>
    </citation>
    <scope>NUCLEOTIDE SEQUENCE [LARGE SCALE GENOMIC DNA]</scope>
    <source>
        <strain evidence="2">DSM 18603</strain>
    </source>
</reference>
<sequence>MMICIIAASPLYLCAQQKTPYPKIGDTFENYTFTDIVNYSKARVSTDEFRGKWLVLDFWAITCGGCLNSFPKMNKISHTFGDKVQLIMIGAHDGKKDSRTSEAKTKRLYELYKKKLGLSFTVAFDSTLYDQIHVYALPHILVIDPKGIVQAKTYSLDSAQLRQIIEGKKPNLEYAYSIGEGKLKEFAYDKNLPLLSSGKFINGGNDTDFIARSLLKRWVAGLPEYNYFGFRNRADRVPGWGETYGLDIPSMLRVAYFGQESWDANSAFFGVLNKNIILENIDSALFEPKKLLTGENMYCYSLKVEPKKGNIEFMRHLFQEDLQRYFGFKSKVELRKVKVWKLVVIDKQRVAQLKTTGQKQEIKSFGPYEGYNYTNVSIDQIIKGRDVCQSPFKDMYKNLDLIPPLINDTGLSFNVDMSIKAFMTDFQDVKDAFNRNGFDLVLSEKELNSIVISNN</sequence>
<dbReference type="PANTHER" id="PTHR42852:SF17">
    <property type="entry name" value="THIOREDOXIN-LIKE PROTEIN HI_1115"/>
    <property type="match status" value="1"/>
</dbReference>
<dbReference type="PANTHER" id="PTHR42852">
    <property type="entry name" value="THIOL:DISULFIDE INTERCHANGE PROTEIN DSBE"/>
    <property type="match status" value="1"/>
</dbReference>
<evidence type="ECO:0000313" key="2">
    <source>
        <dbReference type="EMBL" id="EHQ27030.1"/>
    </source>
</evidence>
<dbReference type="PROSITE" id="PS51352">
    <property type="entry name" value="THIOREDOXIN_2"/>
    <property type="match status" value="1"/>
</dbReference>
<dbReference type="InterPro" id="IPR013766">
    <property type="entry name" value="Thioredoxin_domain"/>
</dbReference>
<name>H1YBV2_9SPHI</name>
<evidence type="ECO:0000313" key="3">
    <source>
        <dbReference type="Proteomes" id="UP000002774"/>
    </source>
</evidence>